<protein>
    <submittedName>
        <fullName evidence="1">Uncharacterized protein</fullName>
    </submittedName>
</protein>
<name>A0AAD2G6V4_9STRA</name>
<gene>
    <name evidence="1" type="ORF">CYCCA115_LOCUS20995</name>
</gene>
<sequence length="275" mass="31521">MELENLVLVAEKFDEYEFTKGIFGCETEITKFYGFLRKRLDSNQGLLDSEKLSYYITQALRCNQIQLKKSMPDILDFFRRALTLPEGAGNHCGGLIFTKEELQQLAPLIAEHNLLGDRWTKEEILCPLFPKHFLTTLLIDYEEMRFGPMCKRRPMTKAGLVLETSEGKGGIIANLRSDISPNAETLFSGTVQRAERKSWSNDLRSAKLVLGKSRDGNWVIQASINVNEQRHIRDLWQSPMSFNCLNAPPMKPWQKLHNSAPKGRLKIVLEPNFPY</sequence>
<evidence type="ECO:0000313" key="1">
    <source>
        <dbReference type="EMBL" id="CAJ1965195.1"/>
    </source>
</evidence>
<proteinExistence type="predicted"/>
<evidence type="ECO:0000313" key="2">
    <source>
        <dbReference type="Proteomes" id="UP001295423"/>
    </source>
</evidence>
<dbReference type="AlphaFoldDB" id="A0AAD2G6V4"/>
<accession>A0AAD2G6V4</accession>
<reference evidence="1" key="1">
    <citation type="submission" date="2023-08" db="EMBL/GenBank/DDBJ databases">
        <authorList>
            <person name="Audoor S."/>
            <person name="Bilcke G."/>
        </authorList>
    </citation>
    <scope>NUCLEOTIDE SEQUENCE</scope>
</reference>
<dbReference type="Proteomes" id="UP001295423">
    <property type="component" value="Unassembled WGS sequence"/>
</dbReference>
<dbReference type="EMBL" id="CAKOGP040002202">
    <property type="protein sequence ID" value="CAJ1965195.1"/>
    <property type="molecule type" value="Genomic_DNA"/>
</dbReference>
<comment type="caution">
    <text evidence="1">The sequence shown here is derived from an EMBL/GenBank/DDBJ whole genome shotgun (WGS) entry which is preliminary data.</text>
</comment>
<organism evidence="1 2">
    <name type="scientific">Cylindrotheca closterium</name>
    <dbReference type="NCBI Taxonomy" id="2856"/>
    <lineage>
        <taxon>Eukaryota</taxon>
        <taxon>Sar</taxon>
        <taxon>Stramenopiles</taxon>
        <taxon>Ochrophyta</taxon>
        <taxon>Bacillariophyta</taxon>
        <taxon>Bacillariophyceae</taxon>
        <taxon>Bacillariophycidae</taxon>
        <taxon>Bacillariales</taxon>
        <taxon>Bacillariaceae</taxon>
        <taxon>Cylindrotheca</taxon>
    </lineage>
</organism>
<keyword evidence="2" id="KW-1185">Reference proteome</keyword>